<gene>
    <name evidence="1" type="ORF">BN961_00417</name>
</gene>
<sequence length="47" mass="5070">MGGRQASAHYIMGGINLIPRQPPARKNPCAGYHNILVSDENIPGIQI</sequence>
<accession>A0A090MHJ1</accession>
<keyword evidence="2" id="KW-1185">Reference proteome</keyword>
<dbReference type="AlphaFoldDB" id="A0A090MHJ1"/>
<reference evidence="1 2" key="1">
    <citation type="journal article" date="2014" name="Genome Announc.">
        <title>Genome Sequence of Afipia felis Strain 76713, Isolated in Hospital Water Using an Amoeba Co-Culture Procedure.</title>
        <authorList>
            <person name="Benamar S."/>
            <person name="La Scola B."/>
            <person name="Croce O."/>
        </authorList>
    </citation>
    <scope>NUCLEOTIDE SEQUENCE [LARGE SCALE GENOMIC DNA]</scope>
    <source>
        <strain evidence="1 2">76713</strain>
    </source>
</reference>
<organism evidence="1 2">
    <name type="scientific">Afipia felis</name>
    <name type="common">Cat scratch disease bacillus</name>
    <dbReference type="NCBI Taxonomy" id="1035"/>
    <lineage>
        <taxon>Bacteria</taxon>
        <taxon>Pseudomonadati</taxon>
        <taxon>Pseudomonadota</taxon>
        <taxon>Alphaproteobacteria</taxon>
        <taxon>Hyphomicrobiales</taxon>
        <taxon>Nitrobacteraceae</taxon>
        <taxon>Afipia</taxon>
    </lineage>
</organism>
<dbReference type="STRING" id="1035.BN961_00417"/>
<comment type="caution">
    <text evidence="1">The sequence shown here is derived from an EMBL/GenBank/DDBJ whole genome shotgun (WGS) entry which is preliminary data.</text>
</comment>
<evidence type="ECO:0000313" key="1">
    <source>
        <dbReference type="EMBL" id="CEG07036.1"/>
    </source>
</evidence>
<name>A0A090MHJ1_AFIFE</name>
<evidence type="ECO:0000313" key="2">
    <source>
        <dbReference type="Proteomes" id="UP000035762"/>
    </source>
</evidence>
<protein>
    <submittedName>
        <fullName evidence="1">Uncharacterized protein</fullName>
    </submittedName>
</protein>
<proteinExistence type="predicted"/>
<dbReference type="EMBL" id="CCAZ020000001">
    <property type="protein sequence ID" value="CEG07036.1"/>
    <property type="molecule type" value="Genomic_DNA"/>
</dbReference>
<dbReference type="Proteomes" id="UP000035762">
    <property type="component" value="Unassembled WGS sequence"/>
</dbReference>